<comment type="subcellular location">
    <subcellularLocation>
        <location evidence="1">Cell membrane</location>
        <topology evidence="1">Multi-pass membrane protein</topology>
    </subcellularLocation>
</comment>
<feature type="domain" description="ABC transmembrane type-1" evidence="6">
    <location>
        <begin position="23"/>
        <end position="269"/>
    </location>
</feature>
<dbReference type="InterPro" id="IPR011527">
    <property type="entry name" value="ABC1_TM_dom"/>
</dbReference>
<name>A0ABX3FA63_9VIBR</name>
<evidence type="ECO:0000313" key="8">
    <source>
        <dbReference type="Proteomes" id="UP000186206"/>
    </source>
</evidence>
<keyword evidence="2 5" id="KW-0812">Transmembrane</keyword>
<dbReference type="Gene3D" id="1.20.1560.10">
    <property type="entry name" value="ABC transporter type 1, transmembrane domain"/>
    <property type="match status" value="1"/>
</dbReference>
<keyword evidence="8" id="KW-1185">Reference proteome</keyword>
<dbReference type="PROSITE" id="PS50929">
    <property type="entry name" value="ABC_TM1F"/>
    <property type="match status" value="1"/>
</dbReference>
<keyword evidence="4 5" id="KW-0472">Membrane</keyword>
<evidence type="ECO:0000256" key="4">
    <source>
        <dbReference type="ARBA" id="ARBA00023136"/>
    </source>
</evidence>
<dbReference type="RefSeq" id="WP_075652355.1">
    <property type="nucleotide sequence ID" value="NZ_AP019658.1"/>
</dbReference>
<feature type="transmembrane region" description="Helical" evidence="5">
    <location>
        <begin position="211"/>
        <end position="231"/>
    </location>
</feature>
<feature type="transmembrane region" description="Helical" evidence="5">
    <location>
        <begin position="144"/>
        <end position="162"/>
    </location>
</feature>
<reference evidence="7 8" key="1">
    <citation type="submission" date="2016-09" db="EMBL/GenBank/DDBJ databases">
        <title>Genomic Taxonomy of the Vibrionaceae.</title>
        <authorList>
            <person name="Gonzalez-Castillo A."/>
            <person name="Gomez-Gil B."/>
            <person name="Enciso-Ibarra K."/>
        </authorList>
    </citation>
    <scope>NUCLEOTIDE SEQUENCE [LARGE SCALE GENOMIC DNA]</scope>
    <source>
        <strain evidence="7 8">CAIM 1731</strain>
    </source>
</reference>
<evidence type="ECO:0000256" key="5">
    <source>
        <dbReference type="SAM" id="Phobius"/>
    </source>
</evidence>
<feature type="transmembrane region" description="Helical" evidence="5">
    <location>
        <begin position="54"/>
        <end position="74"/>
    </location>
</feature>
<proteinExistence type="predicted"/>
<comment type="caution">
    <text evidence="7">The sequence shown here is derived from an EMBL/GenBank/DDBJ whole genome shotgun (WGS) entry which is preliminary data.</text>
</comment>
<evidence type="ECO:0000259" key="6">
    <source>
        <dbReference type="PROSITE" id="PS50929"/>
    </source>
</evidence>
<dbReference type="InterPro" id="IPR036640">
    <property type="entry name" value="ABC1_TM_sf"/>
</dbReference>
<evidence type="ECO:0000256" key="1">
    <source>
        <dbReference type="ARBA" id="ARBA00004651"/>
    </source>
</evidence>
<protein>
    <submittedName>
        <fullName evidence="7">ABC transporter permease</fullName>
    </submittedName>
</protein>
<sequence length="293" mass="32940">MNKPINLRTIVWLSPTKIALTWLMVLAENLLMILLPLFIGFAIDGVLSNSLKPLLYFALIMFALVVVAVVRRFYDTRVYGGIRVRLAKRVERNLRNAPVSVKDARLTMSRELVDFLEDDLPNLFTSIVQLVAAVIILATFHIKLALCVLSAGLVMLVIYLFFHRTFTSLNGALNDQLEQQVHVLSGQPFPAIALHFERLKRCEIKLSDTEALVYGLIFLVLFAAILTNLWMVGSLIDPTVGQVFSIVTYSLEFVESAVMLPLTLQTLARLTEISQRLNQQGVQMDVKESVHEA</sequence>
<evidence type="ECO:0000256" key="3">
    <source>
        <dbReference type="ARBA" id="ARBA00022989"/>
    </source>
</evidence>
<evidence type="ECO:0000256" key="2">
    <source>
        <dbReference type="ARBA" id="ARBA00022692"/>
    </source>
</evidence>
<organism evidence="7 8">
    <name type="scientific">Vibrio ponticus</name>
    <dbReference type="NCBI Taxonomy" id="265668"/>
    <lineage>
        <taxon>Bacteria</taxon>
        <taxon>Pseudomonadati</taxon>
        <taxon>Pseudomonadota</taxon>
        <taxon>Gammaproteobacteria</taxon>
        <taxon>Vibrionales</taxon>
        <taxon>Vibrionaceae</taxon>
        <taxon>Vibrio</taxon>
    </lineage>
</organism>
<dbReference type="EMBL" id="MJMI01000142">
    <property type="protein sequence ID" value="OLQ85475.1"/>
    <property type="molecule type" value="Genomic_DNA"/>
</dbReference>
<accession>A0ABX3FA63</accession>
<keyword evidence="3 5" id="KW-1133">Transmembrane helix</keyword>
<dbReference type="Proteomes" id="UP000186206">
    <property type="component" value="Unassembled WGS sequence"/>
</dbReference>
<dbReference type="Pfam" id="PF13748">
    <property type="entry name" value="ABC_membrane_3"/>
    <property type="match status" value="1"/>
</dbReference>
<gene>
    <name evidence="7" type="ORF">BIY21_04350</name>
</gene>
<evidence type="ECO:0000313" key="7">
    <source>
        <dbReference type="EMBL" id="OLQ85475.1"/>
    </source>
</evidence>
<dbReference type="SUPFAM" id="SSF90123">
    <property type="entry name" value="ABC transporter transmembrane region"/>
    <property type="match status" value="1"/>
</dbReference>
<feature type="transmembrane region" description="Helical" evidence="5">
    <location>
        <begin position="20"/>
        <end position="42"/>
    </location>
</feature>
<feature type="transmembrane region" description="Helical" evidence="5">
    <location>
        <begin position="120"/>
        <end position="137"/>
    </location>
</feature>